<dbReference type="NCBIfam" id="TIGR02823">
    <property type="entry name" value="oxido_YhdH"/>
    <property type="match status" value="1"/>
</dbReference>
<dbReference type="RefSeq" id="WP_311659585.1">
    <property type="nucleotide sequence ID" value="NZ_JAVRHY010000012.1"/>
</dbReference>
<protein>
    <submittedName>
        <fullName evidence="2">YhdH/YhfP family quinone oxidoreductase</fullName>
    </submittedName>
</protein>
<dbReference type="Pfam" id="PF00107">
    <property type="entry name" value="ADH_zinc_N"/>
    <property type="match status" value="1"/>
</dbReference>
<dbReference type="EMBL" id="JAVRHY010000012">
    <property type="protein sequence ID" value="MDT0619219.1"/>
    <property type="molecule type" value="Genomic_DNA"/>
</dbReference>
<dbReference type="Proteomes" id="UP001259982">
    <property type="component" value="Unassembled WGS sequence"/>
</dbReference>
<dbReference type="Gene3D" id="3.40.50.720">
    <property type="entry name" value="NAD(P)-binding Rossmann-like Domain"/>
    <property type="match status" value="1"/>
</dbReference>
<organism evidence="2 3">
    <name type="scientific">Spectribacter acetivorans</name>
    <dbReference type="NCBI Taxonomy" id="3075603"/>
    <lineage>
        <taxon>Bacteria</taxon>
        <taxon>Pseudomonadati</taxon>
        <taxon>Pseudomonadota</taxon>
        <taxon>Gammaproteobacteria</taxon>
        <taxon>Salinisphaerales</taxon>
        <taxon>Salinisphaeraceae</taxon>
        <taxon>Spectribacter</taxon>
    </lineage>
</organism>
<evidence type="ECO:0000313" key="3">
    <source>
        <dbReference type="Proteomes" id="UP001259982"/>
    </source>
</evidence>
<dbReference type="InterPro" id="IPR036291">
    <property type="entry name" value="NAD(P)-bd_dom_sf"/>
</dbReference>
<dbReference type="Gene3D" id="3.90.180.10">
    <property type="entry name" value="Medium-chain alcohol dehydrogenases, catalytic domain"/>
    <property type="match status" value="1"/>
</dbReference>
<evidence type="ECO:0000313" key="2">
    <source>
        <dbReference type="EMBL" id="MDT0619219.1"/>
    </source>
</evidence>
<dbReference type="SMART" id="SM00829">
    <property type="entry name" value="PKS_ER"/>
    <property type="match status" value="1"/>
</dbReference>
<dbReference type="CDD" id="cd05280">
    <property type="entry name" value="MDR_yhdh_yhfp"/>
    <property type="match status" value="1"/>
</dbReference>
<keyword evidence="3" id="KW-1185">Reference proteome</keyword>
<dbReference type="Pfam" id="PF08240">
    <property type="entry name" value="ADH_N"/>
    <property type="match status" value="1"/>
</dbReference>
<accession>A0ABU3B9S6</accession>
<dbReference type="InterPro" id="IPR014188">
    <property type="entry name" value="Acrylyl-CoA_reductase_AcuI"/>
</dbReference>
<gene>
    <name evidence="2" type="ORF">RM531_12105</name>
</gene>
<proteinExistence type="predicted"/>
<dbReference type="InterPro" id="IPR051397">
    <property type="entry name" value="Zn-ADH-like_protein"/>
</dbReference>
<dbReference type="InterPro" id="IPR013149">
    <property type="entry name" value="ADH-like_C"/>
</dbReference>
<comment type="caution">
    <text evidence="2">The sequence shown here is derived from an EMBL/GenBank/DDBJ whole genome shotgun (WGS) entry which is preliminary data.</text>
</comment>
<reference evidence="2 3" key="1">
    <citation type="submission" date="2023-09" db="EMBL/GenBank/DDBJ databases">
        <authorList>
            <person name="Rey-Velasco X."/>
        </authorList>
    </citation>
    <scope>NUCLEOTIDE SEQUENCE [LARGE SCALE GENOMIC DNA]</scope>
    <source>
        <strain evidence="2 3">P385</strain>
    </source>
</reference>
<dbReference type="InterPro" id="IPR011032">
    <property type="entry name" value="GroES-like_sf"/>
</dbReference>
<feature type="domain" description="Enoyl reductase (ER)" evidence="1">
    <location>
        <begin position="12"/>
        <end position="324"/>
    </location>
</feature>
<dbReference type="InterPro" id="IPR013154">
    <property type="entry name" value="ADH-like_N"/>
</dbReference>
<dbReference type="SUPFAM" id="SSF51735">
    <property type="entry name" value="NAD(P)-binding Rossmann-fold domains"/>
    <property type="match status" value="1"/>
</dbReference>
<dbReference type="PANTHER" id="PTHR43677:SF1">
    <property type="entry name" value="ACRYLYL-COA REDUCTASE ACUI-RELATED"/>
    <property type="match status" value="1"/>
</dbReference>
<dbReference type="PANTHER" id="PTHR43677">
    <property type="entry name" value="SHORT-CHAIN DEHYDROGENASE/REDUCTASE"/>
    <property type="match status" value="1"/>
</dbReference>
<dbReference type="InterPro" id="IPR020843">
    <property type="entry name" value="ER"/>
</dbReference>
<evidence type="ECO:0000259" key="1">
    <source>
        <dbReference type="SMART" id="SM00829"/>
    </source>
</evidence>
<name>A0ABU3B9S6_9GAMM</name>
<sequence>MRAIRIDRTDDGTRAALQDVSVDELTEGNVVIRSHYSSINYKDALAVTGKGKILHRYPLNGGIDVAGVVEQSEDDRFQPGDEVVVTGYFLSEKRDGGFAEQVRVPADCVVPRPEGLTLFETMALGTAGFTAGYAVRRLVENHQTPDMGPIAVTGATGGVGSFAISLLAARGFEVKAVTRKTDSAGEYLRGLGAAEVISPDDIPDDGKPMSKPGWGGGVDSVGGELLARLIKQIVPYGNVAAIGLAGGVKLETTVLPFILRGVGLQGIHSVECPMDRRLAIWADLAGEHKPAQLADIVTQTVTLDQVAEACQAIIAGEITGRTVVDLRG</sequence>
<dbReference type="SUPFAM" id="SSF50129">
    <property type="entry name" value="GroES-like"/>
    <property type="match status" value="1"/>
</dbReference>